<dbReference type="EMBL" id="MU620893">
    <property type="protein sequence ID" value="KAI8584286.1"/>
    <property type="molecule type" value="Genomic_DNA"/>
</dbReference>
<evidence type="ECO:0000313" key="5">
    <source>
        <dbReference type="EMBL" id="KAI8584286.1"/>
    </source>
</evidence>
<keyword evidence="6" id="KW-1185">Reference proteome</keyword>
<evidence type="ECO:0000256" key="1">
    <source>
        <dbReference type="ARBA" id="ARBA00009156"/>
    </source>
</evidence>
<dbReference type="GO" id="GO:0005997">
    <property type="term" value="P:xylulose metabolic process"/>
    <property type="evidence" value="ECO:0007669"/>
    <property type="project" value="TreeGrafter"/>
</dbReference>
<dbReference type="GO" id="GO:0005829">
    <property type="term" value="C:cytosol"/>
    <property type="evidence" value="ECO:0007669"/>
    <property type="project" value="TreeGrafter"/>
</dbReference>
<dbReference type="InterPro" id="IPR043129">
    <property type="entry name" value="ATPase_NBD"/>
</dbReference>
<organism evidence="5 6">
    <name type="scientific">Umbelopsis ramanniana AG</name>
    <dbReference type="NCBI Taxonomy" id="1314678"/>
    <lineage>
        <taxon>Eukaryota</taxon>
        <taxon>Fungi</taxon>
        <taxon>Fungi incertae sedis</taxon>
        <taxon>Mucoromycota</taxon>
        <taxon>Mucoromycotina</taxon>
        <taxon>Umbelopsidomycetes</taxon>
        <taxon>Umbelopsidales</taxon>
        <taxon>Umbelopsidaceae</taxon>
        <taxon>Umbelopsis</taxon>
    </lineage>
</organism>
<dbReference type="SUPFAM" id="SSF53067">
    <property type="entry name" value="Actin-like ATPase domain"/>
    <property type="match status" value="1"/>
</dbReference>
<keyword evidence="3" id="KW-0418">Kinase</keyword>
<accession>A0AAD5EI37</accession>
<evidence type="ECO:0000256" key="4">
    <source>
        <dbReference type="SAM" id="MobiDB-lite"/>
    </source>
</evidence>
<reference evidence="5" key="2">
    <citation type="journal article" date="2022" name="Proc. Natl. Acad. Sci. U.S.A.">
        <title>Diploid-dominant life cycles characterize the early evolution of Fungi.</title>
        <authorList>
            <person name="Amses K.R."/>
            <person name="Simmons D.R."/>
            <person name="Longcore J.E."/>
            <person name="Mondo S.J."/>
            <person name="Seto K."/>
            <person name="Jeronimo G.H."/>
            <person name="Bonds A.E."/>
            <person name="Quandt C.A."/>
            <person name="Davis W.J."/>
            <person name="Chang Y."/>
            <person name="Federici B.A."/>
            <person name="Kuo A."/>
            <person name="LaButti K."/>
            <person name="Pangilinan J."/>
            <person name="Andreopoulos W."/>
            <person name="Tritt A."/>
            <person name="Riley R."/>
            <person name="Hundley H."/>
            <person name="Johnson J."/>
            <person name="Lipzen A."/>
            <person name="Barry K."/>
            <person name="Lang B.F."/>
            <person name="Cuomo C.A."/>
            <person name="Buchler N.E."/>
            <person name="Grigoriev I.V."/>
            <person name="Spatafora J.W."/>
            <person name="Stajich J.E."/>
            <person name="James T.Y."/>
        </authorList>
    </citation>
    <scope>NUCLEOTIDE SEQUENCE</scope>
    <source>
        <strain evidence="5">AG</strain>
    </source>
</reference>
<dbReference type="GO" id="GO:0004856">
    <property type="term" value="F:D-xylulokinase activity"/>
    <property type="evidence" value="ECO:0007669"/>
    <property type="project" value="TreeGrafter"/>
</dbReference>
<proteinExistence type="inferred from homology"/>
<dbReference type="RefSeq" id="XP_051449290.1">
    <property type="nucleotide sequence ID" value="XM_051585311.1"/>
</dbReference>
<protein>
    <submittedName>
        <fullName evidence="5">Uncharacterized protein</fullName>
    </submittedName>
</protein>
<dbReference type="Proteomes" id="UP001206595">
    <property type="component" value="Unassembled WGS sequence"/>
</dbReference>
<comment type="similarity">
    <text evidence="1">Belongs to the FGGY kinase family.</text>
</comment>
<dbReference type="PANTHER" id="PTHR10196:SF57">
    <property type="entry name" value="XYLULOSE KINASE"/>
    <property type="match status" value="1"/>
</dbReference>
<dbReference type="PANTHER" id="PTHR10196">
    <property type="entry name" value="SUGAR KINASE"/>
    <property type="match status" value="1"/>
</dbReference>
<dbReference type="Gene3D" id="3.30.420.40">
    <property type="match status" value="1"/>
</dbReference>
<evidence type="ECO:0000313" key="6">
    <source>
        <dbReference type="Proteomes" id="UP001206595"/>
    </source>
</evidence>
<dbReference type="AlphaFoldDB" id="A0AAD5EI37"/>
<comment type="caution">
    <text evidence="5">The sequence shown here is derived from an EMBL/GenBank/DDBJ whole genome shotgun (WGS) entry which is preliminary data.</text>
</comment>
<evidence type="ECO:0000256" key="3">
    <source>
        <dbReference type="ARBA" id="ARBA00022777"/>
    </source>
</evidence>
<feature type="region of interest" description="Disordered" evidence="4">
    <location>
        <begin position="380"/>
        <end position="399"/>
    </location>
</feature>
<dbReference type="GeneID" id="75910659"/>
<reference evidence="5" key="1">
    <citation type="submission" date="2021-06" db="EMBL/GenBank/DDBJ databases">
        <authorList>
            <consortium name="DOE Joint Genome Institute"/>
            <person name="Mondo S.J."/>
            <person name="Amses K.R."/>
            <person name="Simmons D.R."/>
            <person name="Longcore J.E."/>
            <person name="Seto K."/>
            <person name="Alves G.H."/>
            <person name="Bonds A.E."/>
            <person name="Quandt C.A."/>
            <person name="Davis W.J."/>
            <person name="Chang Y."/>
            <person name="Letcher P.M."/>
            <person name="Powell M.J."/>
            <person name="Kuo A."/>
            <person name="Labutti K."/>
            <person name="Pangilinan J."/>
            <person name="Andreopoulos W."/>
            <person name="Tritt A."/>
            <person name="Riley R."/>
            <person name="Hundley H."/>
            <person name="Johnson J."/>
            <person name="Lipzen A."/>
            <person name="Barry K."/>
            <person name="Berbee M.L."/>
            <person name="Buchler N.E."/>
            <person name="Grigoriev I.V."/>
            <person name="Spatafora J.W."/>
            <person name="Stajich J.E."/>
            <person name="James T.Y."/>
        </authorList>
    </citation>
    <scope>NUCLEOTIDE SEQUENCE</scope>
    <source>
        <strain evidence="5">AG</strain>
    </source>
</reference>
<evidence type="ECO:0000256" key="2">
    <source>
        <dbReference type="ARBA" id="ARBA00022679"/>
    </source>
</evidence>
<gene>
    <name evidence="5" type="ORF">K450DRAFT_219110</name>
</gene>
<keyword evidence="2" id="KW-0808">Transferase</keyword>
<name>A0AAD5EI37_UMBRA</name>
<sequence>MGEYRQYLQKLSTHSPTTAFLCKAFLGLKLLDEFFLGLHLSKDALTCTIINDHYTPVYRRVIDFKKDLPADYTKNYDSNPAATWVASLDKLFTDIAESLEFDLGRVSAIGGSTEPGLAIWKEGTEVVLRNLDLTSSLSQQLEGMLLPLDMDSKSLNSDRTSLDDNSEPTTKNLINQLLQLTDDIVRQSERISLPGSLLASLLIGKYAETDISDASMAGIWNIHEHALDNRLIDRSKDMKEKLGSFTSKSDSLGHLTSYCAKRWRMSTKCVVLPFVNCESVDLINLNLINGDCLFNMDKRDSLSWYVPAITTQKQCLNFIMEPRHPDLKFYRTSLLTGTKIRSRTYGEEWVQFGNSLRNLDPGCHAKDNDIPKVTRFSFVQREQQQQDPPKPLEQGDNSETLTIRRYEDGEMVDAFQPRQKEMPEETKLEWETSHLSLDQLIHFKIAQYDARSLIDTMLLSIRFQLDGISQGRSGVIQRIMVLGHDPLSTSGSLLQLVSNALNLRVFKLRKTIETGTSSADTRCILVGLLSRFYLLRTDALKELEQPGPIEASLVDDPKLQNATWEDAVQKERSSKEEKAITTFSKMIDNDAIIRHDHLLIAEPQPSEVEKYDALYREFCHCRRTMFKNE</sequence>